<protein>
    <submittedName>
        <fullName evidence="3">Plasmid stabilization protein</fullName>
    </submittedName>
</protein>
<organism evidence="3 4">
    <name type="scientific">Sphingobium chlorophenolicum</name>
    <dbReference type="NCBI Taxonomy" id="46429"/>
    <lineage>
        <taxon>Bacteria</taxon>
        <taxon>Pseudomonadati</taxon>
        <taxon>Pseudomonadota</taxon>
        <taxon>Alphaproteobacteria</taxon>
        <taxon>Sphingomonadales</taxon>
        <taxon>Sphingomonadaceae</taxon>
        <taxon>Sphingobium</taxon>
    </lineage>
</organism>
<name>A0A081R9H2_SPHCR</name>
<sequence length="113" mass="13117">MGGQPLDGQPAIATDRMKIQWTSKASSDLLRLHEHLRPVAPEAAAHVVQQLAHAPNRLLDYPRLSEKLEAFEPREVRRIIIGHYEMRYEIANGTLFILRLWHCRENRSFEAEH</sequence>
<dbReference type="Proteomes" id="UP000028411">
    <property type="component" value="Unassembled WGS sequence"/>
</dbReference>
<reference evidence="3 4" key="1">
    <citation type="submission" date="2014-02" db="EMBL/GenBank/DDBJ databases">
        <title>Whole genome sequence of Sphingobium chlorophenolicum NBRC 16172.</title>
        <authorList>
            <person name="Gan H.M."/>
            <person name="Gan H.Y."/>
            <person name="Chew T.H."/>
            <person name="Savka M.A."/>
        </authorList>
    </citation>
    <scope>NUCLEOTIDE SEQUENCE [LARGE SCALE GENOMIC DNA]</scope>
    <source>
        <strain evidence="3 4">NBRC 16172</strain>
    </source>
</reference>
<dbReference type="EMBL" id="JFHR01000062">
    <property type="protein sequence ID" value="KEQ51845.1"/>
    <property type="molecule type" value="Genomic_DNA"/>
</dbReference>
<dbReference type="PATRIC" id="fig|46429.4.peg.3909"/>
<comment type="similarity">
    <text evidence="1">Belongs to the RelE toxin family.</text>
</comment>
<evidence type="ECO:0000313" key="3">
    <source>
        <dbReference type="EMBL" id="KEQ51845.1"/>
    </source>
</evidence>
<dbReference type="InterPro" id="IPR007712">
    <property type="entry name" value="RelE/ParE_toxin"/>
</dbReference>
<dbReference type="SUPFAM" id="SSF143011">
    <property type="entry name" value="RelE-like"/>
    <property type="match status" value="1"/>
</dbReference>
<dbReference type="PANTHER" id="PTHR33755">
    <property type="entry name" value="TOXIN PARE1-RELATED"/>
    <property type="match status" value="1"/>
</dbReference>
<dbReference type="PANTHER" id="PTHR33755:SF7">
    <property type="entry name" value="TOXIN MODULE OF TOXIN-ANTITOXIN SYSTEM RELE_STBE FAMILY"/>
    <property type="match status" value="1"/>
</dbReference>
<evidence type="ECO:0000256" key="1">
    <source>
        <dbReference type="ARBA" id="ARBA00006226"/>
    </source>
</evidence>
<dbReference type="InterPro" id="IPR035093">
    <property type="entry name" value="RelE/ParE_toxin_dom_sf"/>
</dbReference>
<evidence type="ECO:0000313" key="4">
    <source>
        <dbReference type="Proteomes" id="UP000028411"/>
    </source>
</evidence>
<dbReference type="Pfam" id="PF05016">
    <property type="entry name" value="ParE_toxin"/>
    <property type="match status" value="1"/>
</dbReference>
<gene>
    <name evidence="3" type="ORF">BV95_03919</name>
</gene>
<comment type="caution">
    <text evidence="3">The sequence shown here is derived from an EMBL/GenBank/DDBJ whole genome shotgun (WGS) entry which is preliminary data.</text>
</comment>
<proteinExistence type="inferred from homology"/>
<dbReference type="AlphaFoldDB" id="A0A081R9H2"/>
<dbReference type="InterPro" id="IPR051803">
    <property type="entry name" value="TA_system_RelE-like_toxin"/>
</dbReference>
<dbReference type="eggNOG" id="COG3668">
    <property type="taxonomic scope" value="Bacteria"/>
</dbReference>
<dbReference type="Gene3D" id="3.30.2310.20">
    <property type="entry name" value="RelE-like"/>
    <property type="match status" value="1"/>
</dbReference>
<accession>A0A081R9H2</accession>
<evidence type="ECO:0000256" key="2">
    <source>
        <dbReference type="ARBA" id="ARBA00022649"/>
    </source>
</evidence>
<keyword evidence="2" id="KW-1277">Toxin-antitoxin system</keyword>